<comment type="catalytic activity">
    <reaction evidence="9">
        <text>an acyl phosphate + H2O = a carboxylate + phosphate + H(+)</text>
        <dbReference type="Rhea" id="RHEA:14965"/>
        <dbReference type="ChEBI" id="CHEBI:15377"/>
        <dbReference type="ChEBI" id="CHEBI:15378"/>
        <dbReference type="ChEBI" id="CHEBI:29067"/>
        <dbReference type="ChEBI" id="CHEBI:43474"/>
        <dbReference type="ChEBI" id="CHEBI:59918"/>
        <dbReference type="EC" id="3.6.1.7"/>
    </reaction>
</comment>
<protein>
    <recommendedName>
        <fullName evidence="8">Carbamoyltransferase</fullName>
        <ecNumber evidence="8">6.2.-.-</ecNumber>
    </recommendedName>
</protein>
<name>A0A0S3QUD4_THET7</name>
<comment type="pathway">
    <text evidence="1">Protein modification; [NiFe] hydrogenase maturation.</text>
</comment>
<dbReference type="PATRIC" id="fig|1298851.3.peg.1212"/>
<dbReference type="InterPro" id="IPR001792">
    <property type="entry name" value="Acylphosphatase-like_dom"/>
</dbReference>
<dbReference type="Gene3D" id="3.30.420.360">
    <property type="match status" value="1"/>
</dbReference>
<dbReference type="InterPro" id="IPR036046">
    <property type="entry name" value="Acylphosphatase-like_dom_sf"/>
</dbReference>
<dbReference type="Gene3D" id="3.30.110.120">
    <property type="match status" value="1"/>
</dbReference>
<proteinExistence type="inferred from homology"/>
<feature type="active site" evidence="9">
    <location>
        <position position="36"/>
    </location>
</feature>
<dbReference type="Pfam" id="PF00708">
    <property type="entry name" value="Acylphosphatase"/>
    <property type="match status" value="1"/>
</dbReference>
<dbReference type="PANTHER" id="PTHR42959:SF1">
    <property type="entry name" value="CARBAMOYLTRANSFERASE HYPF"/>
    <property type="match status" value="1"/>
</dbReference>
<dbReference type="KEGG" id="ttk:TST_1154"/>
<gene>
    <name evidence="12" type="primary">hypF</name>
    <name evidence="12" type="ORF">TST_1154</name>
</gene>
<dbReference type="PROSITE" id="PS51160">
    <property type="entry name" value="ACYLPHOSPHATASE_3"/>
    <property type="match status" value="1"/>
</dbReference>
<dbReference type="InterPro" id="IPR004421">
    <property type="entry name" value="Carbamoyltransferase_HypF"/>
</dbReference>
<dbReference type="InterPro" id="IPR011125">
    <property type="entry name" value="Znf_HypF"/>
</dbReference>
<reference evidence="13" key="1">
    <citation type="journal article" date="2018" name="Science">
        <title>A primordial and reversible TCA cycle in a facultatively chemolithoautotrophic thermophile.</title>
        <authorList>
            <person name="Nunoura T."/>
            <person name="Chikaraishi Y."/>
            <person name="Izaki R."/>
            <person name="Suwa T."/>
            <person name="Sato T."/>
            <person name="Harada T."/>
            <person name="Mori K."/>
            <person name="Kato Y."/>
            <person name="Miyazaki M."/>
            <person name="Shimamura S."/>
            <person name="Yanagawa K."/>
            <person name="Shuto A."/>
            <person name="Ohkouchi N."/>
            <person name="Fujita N."/>
            <person name="Takaki Y."/>
            <person name="Atomi H."/>
            <person name="Takai K."/>
        </authorList>
    </citation>
    <scope>NUCLEOTIDE SEQUENCE [LARGE SCALE GENOMIC DNA]</scope>
    <source>
        <strain evidence="13">DSM 17441 / JCM 13301 / NBRC 103674 / ABI70S6</strain>
    </source>
</reference>
<evidence type="ECO:0000256" key="1">
    <source>
        <dbReference type="ARBA" id="ARBA00004711"/>
    </source>
</evidence>
<dbReference type="SUPFAM" id="SSF54975">
    <property type="entry name" value="Acylphosphatase/BLUF domain-like"/>
    <property type="match status" value="1"/>
</dbReference>
<evidence type="ECO:0000256" key="3">
    <source>
        <dbReference type="ARBA" id="ARBA00022598"/>
    </source>
</evidence>
<dbReference type="NCBIfam" id="TIGR00143">
    <property type="entry name" value="hypF"/>
    <property type="match status" value="1"/>
</dbReference>
<evidence type="ECO:0000256" key="5">
    <source>
        <dbReference type="ARBA" id="ARBA00022771"/>
    </source>
</evidence>
<dbReference type="InterPro" id="IPR017968">
    <property type="entry name" value="Acylphosphatase_CS"/>
</dbReference>
<dbReference type="InterPro" id="IPR055128">
    <property type="entry name" value="HypF_C_2"/>
</dbReference>
<feature type="active site" evidence="9">
    <location>
        <position position="18"/>
    </location>
</feature>
<evidence type="ECO:0000259" key="11">
    <source>
        <dbReference type="PROSITE" id="PS51163"/>
    </source>
</evidence>
<dbReference type="GO" id="GO:0008270">
    <property type="term" value="F:zinc ion binding"/>
    <property type="evidence" value="ECO:0007669"/>
    <property type="project" value="UniProtKB-KW"/>
</dbReference>
<dbReference type="PIRSF" id="PIRSF006256">
    <property type="entry name" value="CMPcnvr_hdrg_mat"/>
    <property type="match status" value="1"/>
</dbReference>
<evidence type="ECO:0000256" key="9">
    <source>
        <dbReference type="PROSITE-ProRule" id="PRU00520"/>
    </source>
</evidence>
<evidence type="ECO:0000256" key="4">
    <source>
        <dbReference type="ARBA" id="ARBA00022723"/>
    </source>
</evidence>
<comment type="similarity">
    <text evidence="2 8">Belongs to the carbamoyltransferase HypF family.</text>
</comment>
<dbReference type="GO" id="GO:0003725">
    <property type="term" value="F:double-stranded RNA binding"/>
    <property type="evidence" value="ECO:0007669"/>
    <property type="project" value="InterPro"/>
</dbReference>
<dbReference type="InterPro" id="IPR043129">
    <property type="entry name" value="ATPase_NBD"/>
</dbReference>
<feature type="domain" description="Acylphosphatase-like" evidence="10">
    <location>
        <begin position="3"/>
        <end position="89"/>
    </location>
</feature>
<dbReference type="InterPro" id="IPR041440">
    <property type="entry name" value="HypF_C"/>
</dbReference>
<evidence type="ECO:0000313" key="13">
    <source>
        <dbReference type="Proteomes" id="UP000063234"/>
    </source>
</evidence>
<dbReference type="PROSITE" id="PS00150">
    <property type="entry name" value="ACYLPHOSPHATASE_1"/>
    <property type="match status" value="1"/>
</dbReference>
<dbReference type="SUPFAM" id="SSF53067">
    <property type="entry name" value="Actin-like ATPase domain"/>
    <property type="match status" value="1"/>
</dbReference>
<evidence type="ECO:0000259" key="10">
    <source>
        <dbReference type="PROSITE" id="PS51160"/>
    </source>
</evidence>
<evidence type="ECO:0000256" key="8">
    <source>
        <dbReference type="PIRNR" id="PIRNR006256"/>
    </source>
</evidence>
<evidence type="ECO:0000256" key="7">
    <source>
        <dbReference type="ARBA" id="ARBA00048220"/>
    </source>
</evidence>
<dbReference type="RefSeq" id="WP_068549941.1">
    <property type="nucleotide sequence ID" value="NZ_AP013035.1"/>
</dbReference>
<dbReference type="Pfam" id="PF22521">
    <property type="entry name" value="HypF_C_2"/>
    <property type="match status" value="1"/>
</dbReference>
<dbReference type="InterPro" id="IPR006070">
    <property type="entry name" value="Sua5-like_dom"/>
</dbReference>
<keyword evidence="6" id="KW-0862">Zinc</keyword>
<accession>A0A0S3QUD4</accession>
<keyword evidence="5" id="KW-0863">Zinc-finger</keyword>
<dbReference type="UniPathway" id="UPA00335"/>
<dbReference type="AlphaFoldDB" id="A0A0S3QUD4"/>
<keyword evidence="3" id="KW-0436">Ligase</keyword>
<evidence type="ECO:0000256" key="6">
    <source>
        <dbReference type="ARBA" id="ARBA00022833"/>
    </source>
</evidence>
<dbReference type="Pfam" id="PF17788">
    <property type="entry name" value="HypF_C"/>
    <property type="match status" value="1"/>
</dbReference>
<dbReference type="PROSITE" id="PS51163">
    <property type="entry name" value="YRDC"/>
    <property type="match status" value="1"/>
</dbReference>
<dbReference type="GO" id="GO:0051604">
    <property type="term" value="P:protein maturation"/>
    <property type="evidence" value="ECO:0007669"/>
    <property type="project" value="TreeGrafter"/>
</dbReference>
<dbReference type="STRING" id="1298851.TST_1154"/>
<organism evidence="12 13">
    <name type="scientific">Thermosulfidibacter takaii (strain DSM 17441 / JCM 13301 / NBRC 103674 / ABI70S6)</name>
    <dbReference type="NCBI Taxonomy" id="1298851"/>
    <lineage>
        <taxon>Bacteria</taxon>
        <taxon>Pseudomonadati</taxon>
        <taxon>Thermosulfidibacterota</taxon>
        <taxon>Thermosulfidibacteria</taxon>
        <taxon>Thermosulfidibacterales</taxon>
        <taxon>Thermosulfidibacteraceae</taxon>
    </lineage>
</organism>
<sequence length="750" mass="84157">MVRCRIKVTGAVQGVGFRPFVYRLATSLSLAGWVRNSLQGVEIEVEGKEERVREFLSRLVDEAPPAARIYSLDFQFLPVFGYRDFEIRYSTSEGNPDVFVLPDIATCRDCLRELFDPSDRRYRYPFINCTNCGPRFTIIERLPYDRPNTTMKEFKMCTLCEQEYNNPEDRRFHAQPNACWECGPQVWLEESGRVVSRGDKALRQTAVLIEKGKIVAVKGIGGFHLVCLAESDEAVQKLRERKKRVEKPFAVMFSDLLQLREFCSVTDSETHILNGPERPIVLLKSKGKLPVYVSGGLKTVGAFLPYTPLHHILLKEVGRPVVATSANVSDEPIVKDNEEAQEYLSDIADAFLMHDRRIARRCDDSVCFGVRGLRLLVRRARGFAPVPVSIEEVLEKPVLALGPHLKSTIALGLGRHIFVSQYIGDLDNAKARRFYMRTIEDFLSLYGATPAVLVCDKHPGYFSTRFAKAWGGVKIVEVQHHVAHLLSVAAEAGLREAFIGFSFDGTGFGDDGSIWGGEVFLVSPDGCRRVFCIEPYTLWGGDYVVKNPYRIALSLCYTGGITPPKSFLERIPEEEVKMVDNILAKGINVFKTSSAGRLFDAAASLCGLKDKVSYEAQAAILFEHEAWDVEDKSFYDFPLNNNKIIWEMAFERLVEDVDRGVPVGLISRRFHNGLSRALVNCALDLRDQTGINKVAISGGVFQNKILLKVLLEDLNKMGFEVYINQLVPVNDGGISLGQVYSLVYFKEGVL</sequence>
<dbReference type="GO" id="GO:0016743">
    <property type="term" value="F:carboxyl- or carbamoyltransferase activity"/>
    <property type="evidence" value="ECO:0007669"/>
    <property type="project" value="UniProtKB-UniRule"/>
</dbReference>
<keyword evidence="4" id="KW-0479">Metal-binding</keyword>
<dbReference type="GO" id="GO:0003998">
    <property type="term" value="F:acylphosphatase activity"/>
    <property type="evidence" value="ECO:0007669"/>
    <property type="project" value="UniProtKB-EC"/>
</dbReference>
<comment type="catalytic activity">
    <reaction evidence="7">
        <text>C-terminal L-cysteinyl-[HypE protein] + carbamoyl phosphate + ATP + H2O = C-terminal S-carboxamide-L-cysteinyl-[HypE protein] + AMP + phosphate + diphosphate + H(+)</text>
        <dbReference type="Rhea" id="RHEA:55636"/>
        <dbReference type="Rhea" id="RHEA-COMP:14247"/>
        <dbReference type="Rhea" id="RHEA-COMP:14392"/>
        <dbReference type="ChEBI" id="CHEBI:15377"/>
        <dbReference type="ChEBI" id="CHEBI:15378"/>
        <dbReference type="ChEBI" id="CHEBI:30616"/>
        <dbReference type="ChEBI" id="CHEBI:33019"/>
        <dbReference type="ChEBI" id="CHEBI:43474"/>
        <dbReference type="ChEBI" id="CHEBI:58228"/>
        <dbReference type="ChEBI" id="CHEBI:76913"/>
        <dbReference type="ChEBI" id="CHEBI:139126"/>
        <dbReference type="ChEBI" id="CHEBI:456215"/>
    </reaction>
</comment>
<feature type="domain" description="YrdC-like" evidence="11">
    <location>
        <begin position="199"/>
        <end position="382"/>
    </location>
</feature>
<dbReference type="Gene3D" id="3.30.420.40">
    <property type="match status" value="1"/>
</dbReference>
<dbReference type="Pfam" id="PF07503">
    <property type="entry name" value="zf-HYPF"/>
    <property type="match status" value="2"/>
</dbReference>
<dbReference type="OrthoDB" id="9808093at2"/>
<dbReference type="InterPro" id="IPR017945">
    <property type="entry name" value="DHBP_synth_RibB-like_a/b_dom"/>
</dbReference>
<dbReference type="SUPFAM" id="SSF55821">
    <property type="entry name" value="YrdC/RibB"/>
    <property type="match status" value="1"/>
</dbReference>
<dbReference type="GO" id="GO:0016874">
    <property type="term" value="F:ligase activity"/>
    <property type="evidence" value="ECO:0007669"/>
    <property type="project" value="UniProtKB-UniRule"/>
</dbReference>
<evidence type="ECO:0000313" key="12">
    <source>
        <dbReference type="EMBL" id="BAT71946.1"/>
    </source>
</evidence>
<dbReference type="InterPro" id="IPR051060">
    <property type="entry name" value="Carbamoyltrans_HypF-like"/>
</dbReference>
<dbReference type="Gene3D" id="3.90.870.50">
    <property type="match status" value="1"/>
</dbReference>
<dbReference type="EMBL" id="AP013035">
    <property type="protein sequence ID" value="BAT71946.1"/>
    <property type="molecule type" value="Genomic_DNA"/>
</dbReference>
<evidence type="ECO:0000256" key="2">
    <source>
        <dbReference type="ARBA" id="ARBA00008097"/>
    </source>
</evidence>
<dbReference type="Proteomes" id="UP000063234">
    <property type="component" value="Chromosome"/>
</dbReference>
<dbReference type="Pfam" id="PF01300">
    <property type="entry name" value="Sua5_yciO_yrdC"/>
    <property type="match status" value="1"/>
</dbReference>
<keyword evidence="9" id="KW-0378">Hydrolase</keyword>
<dbReference type="PANTHER" id="PTHR42959">
    <property type="entry name" value="CARBAMOYLTRANSFERASE"/>
    <property type="match status" value="1"/>
</dbReference>
<dbReference type="EC" id="6.2.-.-" evidence="8"/>
<keyword evidence="13" id="KW-1185">Reference proteome</keyword>